<dbReference type="AlphaFoldDB" id="A0AA39LWL5"/>
<proteinExistence type="predicted"/>
<dbReference type="EMBL" id="JAUCMV010000003">
    <property type="protein sequence ID" value="KAK0412307.1"/>
    <property type="molecule type" value="Genomic_DNA"/>
</dbReference>
<evidence type="ECO:0000256" key="2">
    <source>
        <dbReference type="SAM" id="Phobius"/>
    </source>
</evidence>
<feature type="region of interest" description="Disordered" evidence="1">
    <location>
        <begin position="81"/>
        <end position="105"/>
    </location>
</feature>
<feature type="transmembrane region" description="Helical" evidence="2">
    <location>
        <begin position="20"/>
        <end position="39"/>
    </location>
</feature>
<keyword evidence="2" id="KW-0812">Transmembrane</keyword>
<dbReference type="Proteomes" id="UP001175271">
    <property type="component" value="Unassembled WGS sequence"/>
</dbReference>
<gene>
    <name evidence="3" type="ORF">QR680_006140</name>
</gene>
<evidence type="ECO:0000313" key="4">
    <source>
        <dbReference type="Proteomes" id="UP001175271"/>
    </source>
</evidence>
<keyword evidence="4" id="KW-1185">Reference proteome</keyword>
<organism evidence="3 4">
    <name type="scientific">Steinernema hermaphroditum</name>
    <dbReference type="NCBI Taxonomy" id="289476"/>
    <lineage>
        <taxon>Eukaryota</taxon>
        <taxon>Metazoa</taxon>
        <taxon>Ecdysozoa</taxon>
        <taxon>Nematoda</taxon>
        <taxon>Chromadorea</taxon>
        <taxon>Rhabditida</taxon>
        <taxon>Tylenchina</taxon>
        <taxon>Panagrolaimomorpha</taxon>
        <taxon>Strongyloidoidea</taxon>
        <taxon>Steinernematidae</taxon>
        <taxon>Steinernema</taxon>
    </lineage>
</organism>
<accession>A0AA39LWL5</accession>
<reference evidence="3" key="1">
    <citation type="submission" date="2023-06" db="EMBL/GenBank/DDBJ databases">
        <title>Genomic analysis of the entomopathogenic nematode Steinernema hermaphroditum.</title>
        <authorList>
            <person name="Schwarz E.M."/>
            <person name="Heppert J.K."/>
            <person name="Baniya A."/>
            <person name="Schwartz H.T."/>
            <person name="Tan C.-H."/>
            <person name="Antoshechkin I."/>
            <person name="Sternberg P.W."/>
            <person name="Goodrich-Blair H."/>
            <person name="Dillman A.R."/>
        </authorList>
    </citation>
    <scope>NUCLEOTIDE SEQUENCE</scope>
    <source>
        <strain evidence="3">PS9179</strain>
        <tissue evidence="3">Whole animal</tissue>
    </source>
</reference>
<comment type="caution">
    <text evidence="3">The sequence shown here is derived from an EMBL/GenBank/DDBJ whole genome shotgun (WGS) entry which is preliminary data.</text>
</comment>
<protein>
    <submittedName>
        <fullName evidence="3">Uncharacterized protein</fullName>
    </submittedName>
</protein>
<name>A0AA39LWL5_9BILA</name>
<feature type="transmembrane region" description="Helical" evidence="2">
    <location>
        <begin position="51"/>
        <end position="73"/>
    </location>
</feature>
<keyword evidence="2" id="KW-0472">Membrane</keyword>
<keyword evidence="2" id="KW-1133">Transmembrane helix</keyword>
<evidence type="ECO:0000313" key="3">
    <source>
        <dbReference type="EMBL" id="KAK0412307.1"/>
    </source>
</evidence>
<evidence type="ECO:0000256" key="1">
    <source>
        <dbReference type="SAM" id="MobiDB-lite"/>
    </source>
</evidence>
<sequence>MRSIYCHSVRNPLNVLFSSTIGRMSLFAILFVFFVLLVNPSKAIDDQKIPIVVGFTAMGLVFLLIIAALALFFCATGRLPDAESDWGRLNPDLKIDDTSSNTNAV</sequence>